<reference evidence="2 3" key="1">
    <citation type="submission" date="2017-10" db="EMBL/GenBank/DDBJ databases">
        <title>The draft genome sequence of Lewinella marina KCTC 32374.</title>
        <authorList>
            <person name="Wang K."/>
        </authorList>
    </citation>
    <scope>NUCLEOTIDE SEQUENCE [LARGE SCALE GENOMIC DNA]</scope>
    <source>
        <strain evidence="2 3">MKG-38</strain>
    </source>
</reference>
<comment type="caution">
    <text evidence="2">The sequence shown here is derived from an EMBL/GenBank/DDBJ whole genome shotgun (WGS) entry which is preliminary data.</text>
</comment>
<protein>
    <recommendedName>
        <fullName evidence="4">DUF748 domain-containing protein</fullName>
    </recommendedName>
</protein>
<gene>
    <name evidence="2" type="ORF">CGL56_14250</name>
</gene>
<keyword evidence="3" id="KW-1185">Reference proteome</keyword>
<dbReference type="Proteomes" id="UP000226437">
    <property type="component" value="Unassembled WGS sequence"/>
</dbReference>
<sequence length="840" mass="92220">MPQNLPHFRWWYLLLLLPVFLYLGARWYVGHRIEQAISQANSEGNTLAVGDYEYGLFPLHLQASGVTFHQQRETFRATGSLSELYLGGVRLFSLFGSDPIEVERIHVRGLDGAFHRTDAGGAADSSSFALEVSEVELDSIFLTLADETSGRRAVLSDLTLSLQAFQLPFQPTELRALQLAADSVAYHDDSTDTHLVAGGIGYGSSRESVRVAQLDFRRGDSTKVRADDLVFSGINSEDIDGVFTVDTLSVARLGGVARVPGNSGQQSQASGGGPALRIARLLLPRVDLAVGGRFGSLSYAGALTADALSYRDSFTVQRVGLEGDSLHYANGQGTTVHLSKLQLAQQELTIPLNADRLGITELSMEAFSLQTAGQTVTGKRLAYGSSSAELNAADLKFRSNRISGTTDELLVTGIDRRELLQGGTSTLERALIHGAWVSIGTADGGRYVVAAPEVTVDDIKVGDQFVLQRVQVANAQVERYASNGHRNMIGRGIYVDQRDITAPIRPSRFGGSKVRMAELRIISEELPLDYVFVKMAYDSRAGTLTLDSMQRHNRIASPEMFRREISKSWLEFGFDGLRLSGIRHDALVSGEMIYVDSLYAKDFRLRVVEDLSLDLPGNNDRPMPIEALRRIGPRIVLNGARFSSTDIAYGIVDSLLDPKTIHFNNGTVLLHHLDTQESETDSVRVSIDATFEKSTPLHAEFHLSRDSVARGYAARGELGQYDLSQINPLMRIAADAIIEQGIIEKLTYYSRMDGDTISGDMTLLYRDLNLKVVGSGAWIKNLLSGVVVKNDNSRGEDFRPGRIFHVHTRDKSFFNSYWKGLVSGMKSSAMSDIALPDELD</sequence>
<dbReference type="AlphaFoldDB" id="A0A2G0CCA8"/>
<name>A0A2G0CCA8_9BACT</name>
<evidence type="ECO:0008006" key="4">
    <source>
        <dbReference type="Google" id="ProtNLM"/>
    </source>
</evidence>
<evidence type="ECO:0000256" key="1">
    <source>
        <dbReference type="SAM" id="Phobius"/>
    </source>
</evidence>
<accession>A0A2G0CCA8</accession>
<dbReference type="EMBL" id="PDLO01000007">
    <property type="protein sequence ID" value="PHK97595.1"/>
    <property type="molecule type" value="Genomic_DNA"/>
</dbReference>
<organism evidence="2 3">
    <name type="scientific">Neolewinella marina</name>
    <dbReference type="NCBI Taxonomy" id="438751"/>
    <lineage>
        <taxon>Bacteria</taxon>
        <taxon>Pseudomonadati</taxon>
        <taxon>Bacteroidota</taxon>
        <taxon>Saprospiria</taxon>
        <taxon>Saprospirales</taxon>
        <taxon>Lewinellaceae</taxon>
        <taxon>Neolewinella</taxon>
    </lineage>
</organism>
<dbReference type="OrthoDB" id="1412480at2"/>
<dbReference type="RefSeq" id="WP_099107249.1">
    <property type="nucleotide sequence ID" value="NZ_JAATJF010000005.1"/>
</dbReference>
<evidence type="ECO:0000313" key="3">
    <source>
        <dbReference type="Proteomes" id="UP000226437"/>
    </source>
</evidence>
<evidence type="ECO:0000313" key="2">
    <source>
        <dbReference type="EMBL" id="PHK97595.1"/>
    </source>
</evidence>
<feature type="transmembrane region" description="Helical" evidence="1">
    <location>
        <begin position="12"/>
        <end position="29"/>
    </location>
</feature>
<keyword evidence="1" id="KW-0472">Membrane</keyword>
<keyword evidence="1" id="KW-0812">Transmembrane</keyword>
<proteinExistence type="predicted"/>
<keyword evidence="1" id="KW-1133">Transmembrane helix</keyword>